<keyword evidence="2" id="KW-0175">Coiled coil</keyword>
<evidence type="ECO:0000256" key="1">
    <source>
        <dbReference type="ARBA" id="ARBA00007584"/>
    </source>
</evidence>
<evidence type="ECO:0000313" key="4">
    <source>
        <dbReference type="Proteomes" id="UP000007703"/>
    </source>
</evidence>
<dbReference type="Proteomes" id="UP000007703">
    <property type="component" value="Unassembled WGS sequence"/>
</dbReference>
<dbReference type="GeneID" id="8500547"/>
<name>C4XXE1_CLAL4</name>
<evidence type="ECO:0008006" key="5">
    <source>
        <dbReference type="Google" id="ProtNLM"/>
    </source>
</evidence>
<dbReference type="GO" id="GO:0005739">
    <property type="term" value="C:mitochondrion"/>
    <property type="evidence" value="ECO:0007669"/>
    <property type="project" value="TreeGrafter"/>
</dbReference>
<dbReference type="KEGG" id="clu:CLUG_00614"/>
<proteinExistence type="inferred from homology"/>
<dbReference type="AlphaFoldDB" id="C4XXE1"/>
<dbReference type="OrthoDB" id="2129069at2759"/>
<comment type="similarity">
    <text evidence="1">Belongs to the OPA3 family.</text>
</comment>
<dbReference type="Pfam" id="PF07047">
    <property type="entry name" value="OPA3"/>
    <property type="match status" value="1"/>
</dbReference>
<sequence length="220" mass="24878">MSSCPFSEQNCHSAIPQFAQFRAQSTPSDFPSHPALFWSYIPPLDSLLCLFHPPFALLAFCFHPVLSSMSGIALKLTSLLVRTVAKPIALTLKAQAKEHEAFRNACIRVAQTVHSTDVKLRMRLLGENRIKVRPLNDKKAIENGANFLSEFFIFSVAGSLIFYESYRARVKSQNEKLTVKNDIIDLQEEITTVKDLVEKLCVDLERLQQDAEKIVQPKEK</sequence>
<gene>
    <name evidence="3" type="ORF">CLUG_00614</name>
</gene>
<protein>
    <recommendedName>
        <fullName evidence="5">OPA3-like protein</fullName>
    </recommendedName>
</protein>
<dbReference type="InterPro" id="IPR010754">
    <property type="entry name" value="OPA3-like"/>
</dbReference>
<dbReference type="GO" id="GO:0019216">
    <property type="term" value="P:regulation of lipid metabolic process"/>
    <property type="evidence" value="ECO:0007669"/>
    <property type="project" value="TreeGrafter"/>
</dbReference>
<reference evidence="3 4" key="1">
    <citation type="journal article" date="2009" name="Nature">
        <title>Evolution of pathogenicity and sexual reproduction in eight Candida genomes.</title>
        <authorList>
            <person name="Butler G."/>
            <person name="Rasmussen M.D."/>
            <person name="Lin M.F."/>
            <person name="Santos M.A."/>
            <person name="Sakthikumar S."/>
            <person name="Munro C.A."/>
            <person name="Rheinbay E."/>
            <person name="Grabherr M."/>
            <person name="Forche A."/>
            <person name="Reedy J.L."/>
            <person name="Agrafioti I."/>
            <person name="Arnaud M.B."/>
            <person name="Bates S."/>
            <person name="Brown A.J."/>
            <person name="Brunke S."/>
            <person name="Costanzo M.C."/>
            <person name="Fitzpatrick D.A."/>
            <person name="de Groot P.W."/>
            <person name="Harris D."/>
            <person name="Hoyer L.L."/>
            <person name="Hube B."/>
            <person name="Klis F.M."/>
            <person name="Kodira C."/>
            <person name="Lennard N."/>
            <person name="Logue M.E."/>
            <person name="Martin R."/>
            <person name="Neiman A.M."/>
            <person name="Nikolaou E."/>
            <person name="Quail M.A."/>
            <person name="Quinn J."/>
            <person name="Santos M.C."/>
            <person name="Schmitzberger F.F."/>
            <person name="Sherlock G."/>
            <person name="Shah P."/>
            <person name="Silverstein K.A."/>
            <person name="Skrzypek M.S."/>
            <person name="Soll D."/>
            <person name="Staggs R."/>
            <person name="Stansfield I."/>
            <person name="Stumpf M.P."/>
            <person name="Sudbery P.E."/>
            <person name="Srikantha T."/>
            <person name="Zeng Q."/>
            <person name="Berman J."/>
            <person name="Berriman M."/>
            <person name="Heitman J."/>
            <person name="Gow N.A."/>
            <person name="Lorenz M.C."/>
            <person name="Birren B.W."/>
            <person name="Kellis M."/>
            <person name="Cuomo C.A."/>
        </authorList>
    </citation>
    <scope>NUCLEOTIDE SEQUENCE [LARGE SCALE GENOMIC DNA]</scope>
    <source>
        <strain evidence="3 4">ATCC 42720</strain>
    </source>
</reference>
<dbReference type="PANTHER" id="PTHR12499">
    <property type="entry name" value="OPTIC ATROPHY 3 PROTEIN OPA3"/>
    <property type="match status" value="1"/>
</dbReference>
<organism evidence="3 4">
    <name type="scientific">Clavispora lusitaniae (strain ATCC 42720)</name>
    <name type="common">Yeast</name>
    <name type="synonym">Candida lusitaniae</name>
    <dbReference type="NCBI Taxonomy" id="306902"/>
    <lineage>
        <taxon>Eukaryota</taxon>
        <taxon>Fungi</taxon>
        <taxon>Dikarya</taxon>
        <taxon>Ascomycota</taxon>
        <taxon>Saccharomycotina</taxon>
        <taxon>Pichiomycetes</taxon>
        <taxon>Metschnikowiaceae</taxon>
        <taxon>Clavispora</taxon>
    </lineage>
</organism>
<dbReference type="InParanoid" id="C4XXE1"/>
<evidence type="ECO:0000313" key="3">
    <source>
        <dbReference type="EMBL" id="EEQ36491.1"/>
    </source>
</evidence>
<dbReference type="EMBL" id="CH408076">
    <property type="protein sequence ID" value="EEQ36491.1"/>
    <property type="molecule type" value="Genomic_DNA"/>
</dbReference>
<dbReference type="HOGENOM" id="CLU_1255860_0_0_1"/>
<dbReference type="VEuPathDB" id="FungiDB:CLUG_00614"/>
<accession>C4XXE1</accession>
<dbReference type="PANTHER" id="PTHR12499:SF0">
    <property type="entry name" value="OPTIC ATROPHY 3 PROTEIN"/>
    <property type="match status" value="1"/>
</dbReference>
<evidence type="ECO:0000256" key="2">
    <source>
        <dbReference type="ARBA" id="ARBA00023054"/>
    </source>
</evidence>